<proteinExistence type="inferred from homology"/>
<comment type="catalytic activity">
    <reaction evidence="10 11">
        <text>shikimate + ATP = 3-phosphoshikimate + ADP + H(+)</text>
        <dbReference type="Rhea" id="RHEA:13121"/>
        <dbReference type="ChEBI" id="CHEBI:15378"/>
        <dbReference type="ChEBI" id="CHEBI:30616"/>
        <dbReference type="ChEBI" id="CHEBI:36208"/>
        <dbReference type="ChEBI" id="CHEBI:145989"/>
        <dbReference type="ChEBI" id="CHEBI:456216"/>
        <dbReference type="EC" id="2.7.1.71"/>
    </reaction>
</comment>
<evidence type="ECO:0000256" key="7">
    <source>
        <dbReference type="ARBA" id="ARBA00022777"/>
    </source>
</evidence>
<evidence type="ECO:0000256" key="2">
    <source>
        <dbReference type="ARBA" id="ARBA00006997"/>
    </source>
</evidence>
<dbReference type="GO" id="GO:0004765">
    <property type="term" value="F:shikimate kinase activity"/>
    <property type="evidence" value="ECO:0007669"/>
    <property type="project" value="UniProtKB-UniRule"/>
</dbReference>
<dbReference type="InterPro" id="IPR000623">
    <property type="entry name" value="Shikimate_kinase/TSH1"/>
</dbReference>
<evidence type="ECO:0000256" key="9">
    <source>
        <dbReference type="ARBA" id="ARBA00023141"/>
    </source>
</evidence>
<evidence type="ECO:0000256" key="1">
    <source>
        <dbReference type="ARBA" id="ARBA00004842"/>
    </source>
</evidence>
<dbReference type="RefSeq" id="WP_129404359.1">
    <property type="nucleotide sequence ID" value="NZ_SBKP01000008.1"/>
</dbReference>
<dbReference type="HAMAP" id="MF_00109">
    <property type="entry name" value="Shikimate_kinase"/>
    <property type="match status" value="1"/>
</dbReference>
<dbReference type="PANTHER" id="PTHR21087">
    <property type="entry name" value="SHIKIMATE KINASE"/>
    <property type="match status" value="1"/>
</dbReference>
<keyword evidence="13" id="KW-1185">Reference proteome</keyword>
<comment type="pathway">
    <text evidence="1 11">Metabolic intermediate biosynthesis; chorismate biosynthesis; chorismate from D-erythrose 4-phosphate and phosphoenolpyruvate: step 5/7.</text>
</comment>
<sequence>MEQNSKSAQEHDERPIVLIGMMGVGKSTIGRRLAAHIGLPFVDADEEIAHAAGMTIPEIFARYGEEGFRDGERRVIARLIEEGRKVIATGGGAFMNDQTRALILERAITIWLDADLDVLVERVSRREGRPLLEGKDPRTVLTELSAARNPVYALAPYRITSGNGPHESTVENIVETLGL</sequence>
<dbReference type="SUPFAM" id="SSF52540">
    <property type="entry name" value="P-loop containing nucleoside triphosphate hydrolases"/>
    <property type="match status" value="1"/>
</dbReference>
<dbReference type="PRINTS" id="PR01100">
    <property type="entry name" value="SHIKIMTKNASE"/>
</dbReference>
<evidence type="ECO:0000256" key="11">
    <source>
        <dbReference type="HAMAP-Rule" id="MF_00109"/>
    </source>
</evidence>
<organism evidence="12 13">
    <name type="scientific">Sphingobium fluviale</name>
    <dbReference type="NCBI Taxonomy" id="2506423"/>
    <lineage>
        <taxon>Bacteria</taxon>
        <taxon>Pseudomonadati</taxon>
        <taxon>Pseudomonadota</taxon>
        <taxon>Alphaproteobacteria</taxon>
        <taxon>Sphingomonadales</taxon>
        <taxon>Sphingomonadaceae</taxon>
        <taxon>Sphingobium</taxon>
    </lineage>
</organism>
<protein>
    <recommendedName>
        <fullName evidence="3 11">Shikimate kinase</fullName>
        <shortName evidence="11">SK</shortName>
        <ecNumber evidence="3 11">2.7.1.71</ecNumber>
    </recommendedName>
</protein>
<dbReference type="EMBL" id="SBKP01000008">
    <property type="protein sequence ID" value="RXR28612.1"/>
    <property type="molecule type" value="Genomic_DNA"/>
</dbReference>
<comment type="cofactor">
    <cofactor evidence="11">
        <name>Mg(2+)</name>
        <dbReference type="ChEBI" id="CHEBI:18420"/>
    </cofactor>
    <text evidence="11">Binds 1 Mg(2+) ion per subunit.</text>
</comment>
<name>A0A4Q1KGJ8_9SPHN</name>
<dbReference type="GO" id="GO:0005524">
    <property type="term" value="F:ATP binding"/>
    <property type="evidence" value="ECO:0007669"/>
    <property type="project" value="UniProtKB-UniRule"/>
</dbReference>
<keyword evidence="11" id="KW-0479">Metal-binding</keyword>
<comment type="similarity">
    <text evidence="2 11">Belongs to the shikimate kinase family.</text>
</comment>
<dbReference type="GO" id="GO:0005829">
    <property type="term" value="C:cytosol"/>
    <property type="evidence" value="ECO:0007669"/>
    <property type="project" value="TreeGrafter"/>
</dbReference>
<dbReference type="GO" id="GO:0009423">
    <property type="term" value="P:chorismate biosynthetic process"/>
    <property type="evidence" value="ECO:0007669"/>
    <property type="project" value="UniProtKB-UniRule"/>
</dbReference>
<evidence type="ECO:0000256" key="5">
    <source>
        <dbReference type="ARBA" id="ARBA00022679"/>
    </source>
</evidence>
<comment type="caution">
    <text evidence="11">Lacks conserved residue(s) required for the propagation of feature annotation.</text>
</comment>
<dbReference type="GO" id="GO:0009073">
    <property type="term" value="P:aromatic amino acid family biosynthetic process"/>
    <property type="evidence" value="ECO:0007669"/>
    <property type="project" value="UniProtKB-KW"/>
</dbReference>
<keyword evidence="11" id="KW-0963">Cytoplasm</keyword>
<evidence type="ECO:0000256" key="4">
    <source>
        <dbReference type="ARBA" id="ARBA00022605"/>
    </source>
</evidence>
<keyword evidence="8 11" id="KW-0067">ATP-binding</keyword>
<dbReference type="NCBIfam" id="NF010552">
    <property type="entry name" value="PRK13946.1"/>
    <property type="match status" value="1"/>
</dbReference>
<evidence type="ECO:0000313" key="13">
    <source>
        <dbReference type="Proteomes" id="UP000290958"/>
    </source>
</evidence>
<dbReference type="GO" id="GO:0000287">
    <property type="term" value="F:magnesium ion binding"/>
    <property type="evidence" value="ECO:0007669"/>
    <property type="project" value="UniProtKB-UniRule"/>
</dbReference>
<feature type="binding site" evidence="11">
    <location>
        <position position="45"/>
    </location>
    <ligand>
        <name>substrate</name>
    </ligand>
</feature>
<evidence type="ECO:0000256" key="6">
    <source>
        <dbReference type="ARBA" id="ARBA00022741"/>
    </source>
</evidence>
<feature type="binding site" evidence="11">
    <location>
        <position position="91"/>
    </location>
    <ligand>
        <name>substrate</name>
    </ligand>
</feature>
<feature type="binding site" evidence="11">
    <location>
        <position position="69"/>
    </location>
    <ligand>
        <name>substrate</name>
    </ligand>
</feature>
<keyword evidence="7 11" id="KW-0418">Kinase</keyword>
<keyword evidence="5 11" id="KW-0808">Transferase</keyword>
<dbReference type="Pfam" id="PF01202">
    <property type="entry name" value="SKI"/>
    <property type="match status" value="1"/>
</dbReference>
<dbReference type="AlphaFoldDB" id="A0A4Q1KGJ8"/>
<evidence type="ECO:0000313" key="12">
    <source>
        <dbReference type="EMBL" id="RXR28612.1"/>
    </source>
</evidence>
<comment type="caution">
    <text evidence="12">The sequence shown here is derived from an EMBL/GenBank/DDBJ whole genome shotgun (WGS) entry which is preliminary data.</text>
</comment>
<dbReference type="GO" id="GO:0008652">
    <property type="term" value="P:amino acid biosynthetic process"/>
    <property type="evidence" value="ECO:0007669"/>
    <property type="project" value="UniProtKB-KW"/>
</dbReference>
<dbReference type="CDD" id="cd00464">
    <property type="entry name" value="SK"/>
    <property type="match status" value="1"/>
</dbReference>
<dbReference type="InterPro" id="IPR027417">
    <property type="entry name" value="P-loop_NTPase"/>
</dbReference>
<dbReference type="InterPro" id="IPR031322">
    <property type="entry name" value="Shikimate/glucono_kinase"/>
</dbReference>
<keyword evidence="9 11" id="KW-0057">Aromatic amino acid biosynthesis</keyword>
<comment type="subunit">
    <text evidence="11">Monomer.</text>
</comment>
<feature type="binding site" evidence="11">
    <location>
        <position position="27"/>
    </location>
    <ligand>
        <name>Mg(2+)</name>
        <dbReference type="ChEBI" id="CHEBI:18420"/>
    </ligand>
</feature>
<comment type="function">
    <text evidence="11">Catalyzes the specific phosphorylation of the 3-hydroxyl group of shikimic acid using ATP as a cosubstrate.</text>
</comment>
<keyword evidence="4 11" id="KW-0028">Amino-acid biosynthesis</keyword>
<gene>
    <name evidence="11" type="primary">aroK</name>
    <name evidence="12" type="ORF">EQG66_09560</name>
</gene>
<comment type="subcellular location">
    <subcellularLocation>
        <location evidence="11">Cytoplasm</location>
    </subcellularLocation>
</comment>
<feature type="binding site" evidence="11">
    <location>
        <position position="148"/>
    </location>
    <ligand>
        <name>substrate</name>
    </ligand>
</feature>
<dbReference type="PROSITE" id="PS01128">
    <property type="entry name" value="SHIKIMATE_KINASE"/>
    <property type="match status" value="1"/>
</dbReference>
<keyword evidence="6 11" id="KW-0547">Nucleotide-binding</keyword>
<dbReference type="InterPro" id="IPR023000">
    <property type="entry name" value="Shikimate_kinase_CS"/>
</dbReference>
<evidence type="ECO:0000256" key="10">
    <source>
        <dbReference type="ARBA" id="ARBA00048567"/>
    </source>
</evidence>
<dbReference type="PANTHER" id="PTHR21087:SF16">
    <property type="entry name" value="SHIKIMATE KINASE 1, CHLOROPLASTIC"/>
    <property type="match status" value="1"/>
</dbReference>
<dbReference type="UniPathway" id="UPA00053">
    <property type="reaction ID" value="UER00088"/>
</dbReference>
<dbReference type="OrthoDB" id="9800332at2"/>
<keyword evidence="11" id="KW-0460">Magnesium</keyword>
<feature type="binding site" evidence="11">
    <location>
        <begin position="23"/>
        <end position="28"/>
    </location>
    <ligand>
        <name>ATP</name>
        <dbReference type="ChEBI" id="CHEBI:30616"/>
    </ligand>
</feature>
<dbReference type="Gene3D" id="3.40.50.300">
    <property type="entry name" value="P-loop containing nucleotide triphosphate hydrolases"/>
    <property type="match status" value="1"/>
</dbReference>
<feature type="binding site" evidence="11">
    <location>
        <position position="129"/>
    </location>
    <ligand>
        <name>ATP</name>
        <dbReference type="ChEBI" id="CHEBI:30616"/>
    </ligand>
</feature>
<dbReference type="Proteomes" id="UP000290958">
    <property type="component" value="Unassembled WGS sequence"/>
</dbReference>
<accession>A0A4Q1KGJ8</accession>
<reference evidence="13" key="1">
    <citation type="submission" date="2019-01" db="EMBL/GenBank/DDBJ databases">
        <title>Cytophagaceae bacterium strain CAR-16.</title>
        <authorList>
            <person name="Chen W.-M."/>
        </authorList>
    </citation>
    <scope>NUCLEOTIDE SEQUENCE [LARGE SCALE GENOMIC DNA]</scope>
    <source>
        <strain evidence="13">CHR27</strain>
    </source>
</reference>
<evidence type="ECO:0000256" key="8">
    <source>
        <dbReference type="ARBA" id="ARBA00022840"/>
    </source>
</evidence>
<dbReference type="EC" id="2.7.1.71" evidence="3 11"/>
<evidence type="ECO:0000256" key="3">
    <source>
        <dbReference type="ARBA" id="ARBA00012154"/>
    </source>
</evidence>